<evidence type="ECO:0000313" key="3">
    <source>
        <dbReference type="Proteomes" id="UP000594688"/>
    </source>
</evidence>
<name>A0A7T0BTS5_9BACT</name>
<dbReference type="EMBL" id="CP048685">
    <property type="protein sequence ID" value="QPJ60879.1"/>
    <property type="molecule type" value="Genomic_DNA"/>
</dbReference>
<feature type="chain" id="PRO_5032800902" description="IgGFc-binding protein N-terminal domain-containing protein" evidence="1">
    <location>
        <begin position="25"/>
        <end position="210"/>
    </location>
</feature>
<evidence type="ECO:0008006" key="4">
    <source>
        <dbReference type="Google" id="ProtNLM"/>
    </source>
</evidence>
<accession>A0A7T0BTS5</accession>
<dbReference type="AlphaFoldDB" id="A0A7T0BTS5"/>
<reference evidence="2 3" key="1">
    <citation type="submission" date="2020-02" db="EMBL/GenBank/DDBJ databases">
        <title>Genomic and physiological characterization of two novel Nitrospinaceae genera.</title>
        <authorList>
            <person name="Mueller A.J."/>
            <person name="Jung M.-Y."/>
            <person name="Strachan C.R."/>
            <person name="Herbold C.W."/>
            <person name="Kirkegaard R.H."/>
            <person name="Daims H."/>
        </authorList>
    </citation>
    <scope>NUCLEOTIDE SEQUENCE [LARGE SCALE GENOMIC DNA]</scope>
    <source>
        <strain evidence="2">EB</strain>
    </source>
</reference>
<protein>
    <recommendedName>
        <fullName evidence="4">IgGFc-binding protein N-terminal domain-containing protein</fullName>
    </recommendedName>
</protein>
<evidence type="ECO:0000256" key="1">
    <source>
        <dbReference type="SAM" id="SignalP"/>
    </source>
</evidence>
<evidence type="ECO:0000313" key="2">
    <source>
        <dbReference type="EMBL" id="QPJ60879.1"/>
    </source>
</evidence>
<proteinExistence type="predicted"/>
<gene>
    <name evidence="2" type="ORF">G3M70_02840</name>
</gene>
<sequence>MKKIVLTWLVGLVAWAAFVPTSMAQTIDRSRVAVSPFAQIVPPTGGNGSFYTFLAFTHPSLSTAVSQIEITVSMEGPTDANFEPSGDRSETFTIGAGETHKLFIVATNHPVINPTSNAASFGSRDHFIATSASSAPSGNIRVLTTNTTPTVASSGKFNNLNQISMWGVIFHEANGAGFAMEFIGDMHDSTVLPDGNGSNAVSLTTGRGIN</sequence>
<feature type="signal peptide" evidence="1">
    <location>
        <begin position="1"/>
        <end position="24"/>
    </location>
</feature>
<dbReference type="KEGG" id="nli:G3M70_02840"/>
<keyword evidence="1" id="KW-0732">Signal</keyword>
<organism evidence="2 3">
    <name type="scientific">Candidatus Nitronauta litoralis</name>
    <dbReference type="NCBI Taxonomy" id="2705533"/>
    <lineage>
        <taxon>Bacteria</taxon>
        <taxon>Pseudomonadati</taxon>
        <taxon>Nitrospinota/Tectimicrobiota group</taxon>
        <taxon>Nitrospinota</taxon>
        <taxon>Nitrospinia</taxon>
        <taxon>Nitrospinales</taxon>
        <taxon>Nitrospinaceae</taxon>
        <taxon>Candidatus Nitronauta</taxon>
    </lineage>
</organism>
<dbReference type="Proteomes" id="UP000594688">
    <property type="component" value="Chromosome"/>
</dbReference>